<gene>
    <name evidence="1" type="ORF">AFCDBAGC_1702</name>
</gene>
<evidence type="ECO:0000313" key="2">
    <source>
        <dbReference type="Proteomes" id="UP001055117"/>
    </source>
</evidence>
<keyword evidence="2" id="KW-1185">Reference proteome</keyword>
<dbReference type="EMBL" id="BPQG01000024">
    <property type="protein sequence ID" value="GJD43843.1"/>
    <property type="molecule type" value="Genomic_DNA"/>
</dbReference>
<evidence type="ECO:0000313" key="1">
    <source>
        <dbReference type="EMBL" id="GJD43843.1"/>
    </source>
</evidence>
<name>A0ABQ4QF68_9HYPH</name>
<protein>
    <submittedName>
        <fullName evidence="1">Uncharacterized protein</fullName>
    </submittedName>
</protein>
<dbReference type="Proteomes" id="UP001055117">
    <property type="component" value="Unassembled WGS sequence"/>
</dbReference>
<proteinExistence type="predicted"/>
<accession>A0ABQ4QF68</accession>
<sequence>MTINMTESVLKNEIFGLRSFVQVAIALFGHAIES</sequence>
<organism evidence="1 2">
    <name type="scientific">Methylobacterium cerastii</name>
    <dbReference type="NCBI Taxonomy" id="932741"/>
    <lineage>
        <taxon>Bacteria</taxon>
        <taxon>Pseudomonadati</taxon>
        <taxon>Pseudomonadota</taxon>
        <taxon>Alphaproteobacteria</taxon>
        <taxon>Hyphomicrobiales</taxon>
        <taxon>Methylobacteriaceae</taxon>
        <taxon>Methylobacterium</taxon>
    </lineage>
</organism>
<reference evidence="1 2" key="1">
    <citation type="journal article" date="2021" name="Front. Microbiol.">
        <title>Comprehensive Comparative Genomics and Phenotyping of Methylobacterium Species.</title>
        <authorList>
            <person name="Alessa O."/>
            <person name="Ogura Y."/>
            <person name="Fujitani Y."/>
            <person name="Takami H."/>
            <person name="Hayashi T."/>
            <person name="Sahin N."/>
            <person name="Tani A."/>
        </authorList>
    </citation>
    <scope>NUCLEOTIDE SEQUENCE [LARGE SCALE GENOMIC DNA]</scope>
    <source>
        <strain evidence="1 2">DSM 23679</strain>
    </source>
</reference>
<comment type="caution">
    <text evidence="1">The sequence shown here is derived from an EMBL/GenBank/DDBJ whole genome shotgun (WGS) entry which is preliminary data.</text>
</comment>